<sequence length="102" mass="12171">MGPIKFTLIKRLPRNKRFNYTPRYYEGKDGVEGTQYASKFDAYAETYNKNDFSGQWHDNRIKLRNRNNTTGFNRTILILIAVFVLIFLFIIDFDLSIFFTNR</sequence>
<dbReference type="AlphaFoldDB" id="A0A368ZFQ4"/>
<comment type="caution">
    <text evidence="2">The sequence shown here is derived from an EMBL/GenBank/DDBJ whole genome shotgun (WGS) entry which is preliminary data.</text>
</comment>
<evidence type="ECO:0000313" key="3">
    <source>
        <dbReference type="Proteomes" id="UP000253436"/>
    </source>
</evidence>
<organism evidence="2 3">
    <name type="scientific">Winogradskyella arenosi</name>
    <dbReference type="NCBI Taxonomy" id="533325"/>
    <lineage>
        <taxon>Bacteria</taxon>
        <taxon>Pseudomonadati</taxon>
        <taxon>Bacteroidota</taxon>
        <taxon>Flavobacteriia</taxon>
        <taxon>Flavobacteriales</taxon>
        <taxon>Flavobacteriaceae</taxon>
        <taxon>Winogradskyella</taxon>
    </lineage>
</organism>
<evidence type="ECO:0000313" key="2">
    <source>
        <dbReference type="EMBL" id="RCW92273.1"/>
    </source>
</evidence>
<dbReference type="OrthoDB" id="1139505at2"/>
<dbReference type="RefSeq" id="WP_114309685.1">
    <property type="nucleotide sequence ID" value="NZ_QPJO01000002.1"/>
</dbReference>
<evidence type="ECO:0008006" key="4">
    <source>
        <dbReference type="Google" id="ProtNLM"/>
    </source>
</evidence>
<evidence type="ECO:0000256" key="1">
    <source>
        <dbReference type="SAM" id="Phobius"/>
    </source>
</evidence>
<reference evidence="2 3" key="1">
    <citation type="submission" date="2018-07" db="EMBL/GenBank/DDBJ databases">
        <title>Genomic Encyclopedia of Type Strains, Phase III (KMG-III): the genomes of soil and plant-associated and newly described type strains.</title>
        <authorList>
            <person name="Whitman W."/>
        </authorList>
    </citation>
    <scope>NUCLEOTIDE SEQUENCE [LARGE SCALE GENOMIC DNA]</scope>
    <source>
        <strain evidence="2 3">CECT 7958</strain>
    </source>
</reference>
<name>A0A368ZFQ4_9FLAO</name>
<keyword evidence="1" id="KW-0472">Membrane</keyword>
<protein>
    <recommendedName>
        <fullName evidence="4">Riboflavin synthase subunit beta</fullName>
    </recommendedName>
</protein>
<keyword evidence="1" id="KW-0812">Transmembrane</keyword>
<keyword evidence="1" id="KW-1133">Transmembrane helix</keyword>
<keyword evidence="3" id="KW-1185">Reference proteome</keyword>
<dbReference type="Proteomes" id="UP000253436">
    <property type="component" value="Unassembled WGS sequence"/>
</dbReference>
<accession>A0A368ZFQ4</accession>
<dbReference type="EMBL" id="QPJO01000002">
    <property type="protein sequence ID" value="RCW92273.1"/>
    <property type="molecule type" value="Genomic_DNA"/>
</dbReference>
<gene>
    <name evidence="2" type="ORF">DFQ08_102296</name>
</gene>
<feature type="transmembrane region" description="Helical" evidence="1">
    <location>
        <begin position="76"/>
        <end position="99"/>
    </location>
</feature>
<proteinExistence type="predicted"/>